<dbReference type="KEGG" id="rsi:Runsl_1250"/>
<accession>A0A7U3ZIA9</accession>
<dbReference type="RefSeq" id="WP_013926996.1">
    <property type="nucleotide sequence ID" value="NC_015703.1"/>
</dbReference>
<dbReference type="Proteomes" id="UP000000493">
    <property type="component" value="Chromosome"/>
</dbReference>
<reference evidence="3" key="1">
    <citation type="submission" date="2011-06" db="EMBL/GenBank/DDBJ databases">
        <title>The complete genome of chromosome of Runella slithyformis DSM 19594.</title>
        <authorList>
            <consortium name="US DOE Joint Genome Institute (JGI-PGF)"/>
            <person name="Lucas S."/>
            <person name="Han J."/>
            <person name="Lapidus A."/>
            <person name="Bruce D."/>
            <person name="Goodwin L."/>
            <person name="Pitluck S."/>
            <person name="Peters L."/>
            <person name="Kyrpides N."/>
            <person name="Mavromatis K."/>
            <person name="Ivanova N."/>
            <person name="Ovchinnikova G."/>
            <person name="Zhang X."/>
            <person name="Misra M."/>
            <person name="Detter J.C."/>
            <person name="Tapia R."/>
            <person name="Han C."/>
            <person name="Land M."/>
            <person name="Hauser L."/>
            <person name="Markowitz V."/>
            <person name="Cheng J.-F."/>
            <person name="Hugenholtz P."/>
            <person name="Woyke T."/>
            <person name="Wu D."/>
            <person name="Tindall B."/>
            <person name="Faehrich R."/>
            <person name="Brambilla E."/>
            <person name="Klenk H.-P."/>
            <person name="Eisen J.A."/>
        </authorList>
    </citation>
    <scope>NUCLEOTIDE SEQUENCE [LARGE SCALE GENOMIC DNA]</scope>
    <source>
        <strain evidence="3">ATCC 29530 / DSM 19594 / LMG 11500 / NCIMB 11436 / LSU 4</strain>
    </source>
</reference>
<keyword evidence="1" id="KW-0812">Transmembrane</keyword>
<reference evidence="2 3" key="2">
    <citation type="journal article" date="2012" name="Stand. Genomic Sci.">
        <title>Complete genome sequence of the aquatic bacterium Runella slithyformis type strain (LSU 4(T)).</title>
        <authorList>
            <person name="Copeland A."/>
            <person name="Zhang X."/>
            <person name="Misra M."/>
            <person name="Lapidus A."/>
            <person name="Nolan M."/>
            <person name="Lucas S."/>
            <person name="Deshpande S."/>
            <person name="Cheng J.F."/>
            <person name="Tapia R."/>
            <person name="Goodwin L.A."/>
            <person name="Pitluck S."/>
            <person name="Liolios K."/>
            <person name="Pagani I."/>
            <person name="Ivanova N."/>
            <person name="Mikhailova N."/>
            <person name="Pati A."/>
            <person name="Chen A."/>
            <person name="Palaniappan K."/>
            <person name="Land M."/>
            <person name="Hauser L."/>
            <person name="Pan C."/>
            <person name="Jeffries C.D."/>
            <person name="Detter J.C."/>
            <person name="Brambilla E.M."/>
            <person name="Rohde M."/>
            <person name="Djao O.D."/>
            <person name="Goker M."/>
            <person name="Sikorski J."/>
            <person name="Tindall B.J."/>
            <person name="Woyke T."/>
            <person name="Bristow J."/>
            <person name="Eisen J.A."/>
            <person name="Markowitz V."/>
            <person name="Hugenholtz P."/>
            <person name="Kyrpides N.C."/>
            <person name="Klenk H.P."/>
            <person name="Mavromatis K."/>
        </authorList>
    </citation>
    <scope>NUCLEOTIDE SEQUENCE [LARGE SCALE GENOMIC DNA]</scope>
    <source>
        <strain evidence="3">ATCC 29530 / DSM 19594 / LMG 11500 / NCIMB 11436 / LSU 4</strain>
    </source>
</reference>
<evidence type="ECO:0000313" key="2">
    <source>
        <dbReference type="EMBL" id="AEI47677.1"/>
    </source>
</evidence>
<protein>
    <submittedName>
        <fullName evidence="2">Uncharacterized protein</fullName>
    </submittedName>
</protein>
<keyword evidence="3" id="KW-1185">Reference proteome</keyword>
<keyword evidence="1" id="KW-0472">Membrane</keyword>
<proteinExistence type="predicted"/>
<evidence type="ECO:0000313" key="3">
    <source>
        <dbReference type="Proteomes" id="UP000000493"/>
    </source>
</evidence>
<evidence type="ECO:0000256" key="1">
    <source>
        <dbReference type="SAM" id="Phobius"/>
    </source>
</evidence>
<dbReference type="EMBL" id="CP002859">
    <property type="protein sequence ID" value="AEI47677.1"/>
    <property type="molecule type" value="Genomic_DNA"/>
</dbReference>
<keyword evidence="1" id="KW-1133">Transmembrane helix</keyword>
<sequence>MKTVNWWWILWGIVVLILGVLGISYAQKSVKRKEKKTIAPTLAAALNTNQTILLSLSLNRSKGVVEADNKEFSENEFSSEFA</sequence>
<gene>
    <name evidence="2" type="ordered locus">Runsl_1250</name>
</gene>
<feature type="transmembrane region" description="Helical" evidence="1">
    <location>
        <begin position="6"/>
        <end position="26"/>
    </location>
</feature>
<dbReference type="AlphaFoldDB" id="A0A7U3ZIA9"/>
<name>A0A7U3ZIA9_RUNSL</name>
<organism evidence="2 3">
    <name type="scientific">Runella slithyformis (strain ATCC 29530 / DSM 19594 / LMG 11500 / NCIMB 11436 / LSU 4)</name>
    <dbReference type="NCBI Taxonomy" id="761193"/>
    <lineage>
        <taxon>Bacteria</taxon>
        <taxon>Pseudomonadati</taxon>
        <taxon>Bacteroidota</taxon>
        <taxon>Cytophagia</taxon>
        <taxon>Cytophagales</taxon>
        <taxon>Spirosomataceae</taxon>
        <taxon>Runella</taxon>
    </lineage>
</organism>